<dbReference type="Proteomes" id="UP000000442">
    <property type="component" value="Chromosome"/>
</dbReference>
<keyword evidence="2" id="KW-1185">Reference proteome</keyword>
<dbReference type="REBASE" id="20386">
    <property type="entry name" value="DauHRMORF1310P"/>
</dbReference>
<proteinExistence type="predicted"/>
<dbReference type="STRING" id="177437.HRM2_01320"/>
<evidence type="ECO:0000313" key="2">
    <source>
        <dbReference type="Proteomes" id="UP000000442"/>
    </source>
</evidence>
<protein>
    <submittedName>
        <fullName evidence="1">Subunit of type I site-specific restriction enzyme R</fullName>
        <ecNumber evidence="1">3.1.21.3</ecNumber>
    </submittedName>
</protein>
<accession>C0QED7</accession>
<dbReference type="HOGENOM" id="CLU_1841866_0_0_7"/>
<dbReference type="AlphaFoldDB" id="C0QED7"/>
<dbReference type="EC" id="3.1.21.3" evidence="1"/>
<evidence type="ECO:0000313" key="1">
    <source>
        <dbReference type="EMBL" id="ACN13254.1"/>
    </source>
</evidence>
<dbReference type="RefSeq" id="WP_012662503.1">
    <property type="nucleotide sequence ID" value="NC_012108.1"/>
</dbReference>
<organism evidence="1 2">
    <name type="scientific">Desulforapulum autotrophicum (strain ATCC 43914 / DSM 3382 / VKM B-1955 / HRM2)</name>
    <name type="common">Desulfobacterium autotrophicum</name>
    <dbReference type="NCBI Taxonomy" id="177437"/>
    <lineage>
        <taxon>Bacteria</taxon>
        <taxon>Pseudomonadati</taxon>
        <taxon>Thermodesulfobacteriota</taxon>
        <taxon>Desulfobacteria</taxon>
        <taxon>Desulfobacterales</taxon>
        <taxon>Desulfobacteraceae</taxon>
        <taxon>Desulforapulum</taxon>
    </lineage>
</organism>
<keyword evidence="1" id="KW-0378">Hydrolase</keyword>
<name>C0QED7_DESAH</name>
<dbReference type="EMBL" id="CP001087">
    <property type="protein sequence ID" value="ACN13254.1"/>
    <property type="molecule type" value="Genomic_DNA"/>
</dbReference>
<dbReference type="eggNOG" id="COG0610">
    <property type="taxonomic scope" value="Bacteria"/>
</dbReference>
<gene>
    <name evidence="1" type="ordered locus">HRM2_01320</name>
</gene>
<sequence length="139" mass="16118">MGKSCPDNKADLRRFQSLKVSVKLKYAEAIDYRDYEPKIKKLLDTHIQANEVIQLNKPVNIFDDEAFMVVKEEQAIYGTTPKTTASKADTIAHATKKVLTERMDEDPAFYEKFSKLIQQAIEDFRAKRISDLDYLIWII</sequence>
<reference evidence="1 2" key="1">
    <citation type="journal article" date="2009" name="Environ. Microbiol.">
        <title>Genome sequence of Desulfobacterium autotrophicum HRM2, a marine sulfate reducer oxidizing organic carbon completely to carbon dioxide.</title>
        <authorList>
            <person name="Strittmatter A.W."/>
            <person name="Liesegang H."/>
            <person name="Rabus R."/>
            <person name="Decker I."/>
            <person name="Amann J."/>
            <person name="Andres S."/>
            <person name="Henne A."/>
            <person name="Fricke W.F."/>
            <person name="Martinez-Arias R."/>
            <person name="Bartels D."/>
            <person name="Goesmann A."/>
            <person name="Krause L."/>
            <person name="Puehler A."/>
            <person name="Klenk H.P."/>
            <person name="Richter M."/>
            <person name="Schuler M."/>
            <person name="Gloeckner F.O."/>
            <person name="Meyerdierks A."/>
            <person name="Gottschalk G."/>
            <person name="Amann R."/>
        </authorList>
    </citation>
    <scope>NUCLEOTIDE SEQUENCE [LARGE SCALE GENOMIC DNA]</scope>
    <source>
        <strain evidence="2">ATCC 43914 / DSM 3382 / HRM2</strain>
    </source>
</reference>
<dbReference type="GO" id="GO:0009035">
    <property type="term" value="F:type I site-specific deoxyribonuclease activity"/>
    <property type="evidence" value="ECO:0007669"/>
    <property type="project" value="UniProtKB-EC"/>
</dbReference>
<dbReference type="KEGG" id="dat:HRM2_01320"/>